<gene>
    <name evidence="1" type="ORF">GCM10007916_17080</name>
</gene>
<protein>
    <submittedName>
        <fullName evidence="1">Uncharacterized protein</fullName>
    </submittedName>
</protein>
<organism evidence="1 2">
    <name type="scientific">Psychromonas marina</name>
    <dbReference type="NCBI Taxonomy" id="88364"/>
    <lineage>
        <taxon>Bacteria</taxon>
        <taxon>Pseudomonadati</taxon>
        <taxon>Pseudomonadota</taxon>
        <taxon>Gammaproteobacteria</taxon>
        <taxon>Alteromonadales</taxon>
        <taxon>Psychromonadaceae</taxon>
        <taxon>Psychromonas</taxon>
    </lineage>
</organism>
<accession>A0ABQ6DZP7</accession>
<evidence type="ECO:0000313" key="2">
    <source>
        <dbReference type="Proteomes" id="UP001157353"/>
    </source>
</evidence>
<comment type="caution">
    <text evidence="1">The sequence shown here is derived from an EMBL/GenBank/DDBJ whole genome shotgun (WGS) entry which is preliminary data.</text>
</comment>
<dbReference type="EMBL" id="BSPQ01000005">
    <property type="protein sequence ID" value="GLS90641.1"/>
    <property type="molecule type" value="Genomic_DNA"/>
</dbReference>
<sequence length="157" mass="17536">MSNGDQLPLSSASQLLASLTLDSSCKFIALKINREGLNTALHAIYIETQTQPFDLPFVALVTVAEWDGKCAREEFFIEAESATLLMQKLQRFDEINRFAFMQLPHTATIDLMAMQPQALCCLLLPELGLFNKNASDEELRTLKNNAITLLNRLASTE</sequence>
<proteinExistence type="predicted"/>
<dbReference type="Proteomes" id="UP001157353">
    <property type="component" value="Unassembled WGS sequence"/>
</dbReference>
<reference evidence="2" key="1">
    <citation type="journal article" date="2019" name="Int. J. Syst. Evol. Microbiol.">
        <title>The Global Catalogue of Microorganisms (GCM) 10K type strain sequencing project: providing services to taxonomists for standard genome sequencing and annotation.</title>
        <authorList>
            <consortium name="The Broad Institute Genomics Platform"/>
            <consortium name="The Broad Institute Genome Sequencing Center for Infectious Disease"/>
            <person name="Wu L."/>
            <person name="Ma J."/>
        </authorList>
    </citation>
    <scope>NUCLEOTIDE SEQUENCE [LARGE SCALE GENOMIC DNA]</scope>
    <source>
        <strain evidence="2">NBRC 103166</strain>
    </source>
</reference>
<evidence type="ECO:0000313" key="1">
    <source>
        <dbReference type="EMBL" id="GLS90641.1"/>
    </source>
</evidence>
<keyword evidence="2" id="KW-1185">Reference proteome</keyword>
<dbReference type="RefSeq" id="WP_284203763.1">
    <property type="nucleotide sequence ID" value="NZ_BSPQ01000005.1"/>
</dbReference>
<name>A0ABQ6DZP7_9GAMM</name>